<name>A0A392U9D8_9FABA</name>
<feature type="non-terminal residue" evidence="1">
    <location>
        <position position="37"/>
    </location>
</feature>
<organism evidence="1 2">
    <name type="scientific">Trifolium medium</name>
    <dbReference type="NCBI Taxonomy" id="97028"/>
    <lineage>
        <taxon>Eukaryota</taxon>
        <taxon>Viridiplantae</taxon>
        <taxon>Streptophyta</taxon>
        <taxon>Embryophyta</taxon>
        <taxon>Tracheophyta</taxon>
        <taxon>Spermatophyta</taxon>
        <taxon>Magnoliopsida</taxon>
        <taxon>eudicotyledons</taxon>
        <taxon>Gunneridae</taxon>
        <taxon>Pentapetalae</taxon>
        <taxon>rosids</taxon>
        <taxon>fabids</taxon>
        <taxon>Fabales</taxon>
        <taxon>Fabaceae</taxon>
        <taxon>Papilionoideae</taxon>
        <taxon>50 kb inversion clade</taxon>
        <taxon>NPAAA clade</taxon>
        <taxon>Hologalegina</taxon>
        <taxon>IRL clade</taxon>
        <taxon>Trifolieae</taxon>
        <taxon>Trifolium</taxon>
    </lineage>
</organism>
<comment type="caution">
    <text evidence="1">The sequence shown here is derived from an EMBL/GenBank/DDBJ whole genome shotgun (WGS) entry which is preliminary data.</text>
</comment>
<dbReference type="Proteomes" id="UP000265520">
    <property type="component" value="Unassembled WGS sequence"/>
</dbReference>
<evidence type="ECO:0000313" key="1">
    <source>
        <dbReference type="EMBL" id="MCI69992.1"/>
    </source>
</evidence>
<dbReference type="EMBL" id="LXQA010766640">
    <property type="protein sequence ID" value="MCI69992.1"/>
    <property type="molecule type" value="Genomic_DNA"/>
</dbReference>
<evidence type="ECO:0000313" key="2">
    <source>
        <dbReference type="Proteomes" id="UP000265520"/>
    </source>
</evidence>
<sequence>MHDGLFAEVLAAASLTSSGLEIVDERMEELELGREKT</sequence>
<dbReference type="AlphaFoldDB" id="A0A392U9D8"/>
<reference evidence="1 2" key="1">
    <citation type="journal article" date="2018" name="Front. Plant Sci.">
        <title>Red Clover (Trifolium pratense) and Zigzag Clover (T. medium) - A Picture of Genomic Similarities and Differences.</title>
        <authorList>
            <person name="Dluhosova J."/>
            <person name="Istvanek J."/>
            <person name="Nedelnik J."/>
            <person name="Repkova J."/>
        </authorList>
    </citation>
    <scope>NUCLEOTIDE SEQUENCE [LARGE SCALE GENOMIC DNA]</scope>
    <source>
        <strain evidence="2">cv. 10/8</strain>
        <tissue evidence="1">Leaf</tissue>
    </source>
</reference>
<keyword evidence="2" id="KW-1185">Reference proteome</keyword>
<proteinExistence type="predicted"/>
<protein>
    <submittedName>
        <fullName evidence="1">Uncharacterized protein</fullName>
    </submittedName>
</protein>
<accession>A0A392U9D8</accession>